<evidence type="ECO:0000313" key="4">
    <source>
        <dbReference type="Proteomes" id="UP001360560"/>
    </source>
</evidence>
<gene>
    <name evidence="3" type="ORF">DASC09_044520</name>
</gene>
<dbReference type="Gene3D" id="1.20.1440.170">
    <property type="entry name" value="Translation machinery-associated protein 16-like"/>
    <property type="match status" value="1"/>
</dbReference>
<sequence>MPTGKTLLKVSRQSSKSKSVMFHPKGRKFAKLNKAHLREHKLEKKKMQHIDKREHELRRTLFFQEAAENRVSDEKKSFTVEEMKLFIEAYLSRFDEELEELRDQRRPGRPASKRQDLLEDQKKKDRAEYVSGFKVPDMSDEANVENLIKWNGTIGGVNNVKVIYLTKNSTVLPEKEKDTQMSV</sequence>
<feature type="compositionally biased region" description="Low complexity" evidence="2">
    <location>
        <begin position="9"/>
        <end position="20"/>
    </location>
</feature>
<comment type="caution">
    <text evidence="3">The sequence shown here is derived from an EMBL/GenBank/DDBJ whole genome shotgun (WGS) entry which is preliminary data.</text>
</comment>
<feature type="region of interest" description="Disordered" evidence="2">
    <location>
        <begin position="1"/>
        <end position="20"/>
    </location>
</feature>
<dbReference type="PANTHER" id="PTHR13349:SF2">
    <property type="entry name" value="TRANSLATION MACHINERY-ASSOCIATED PROTEIN 16"/>
    <property type="match status" value="1"/>
</dbReference>
<dbReference type="PANTHER" id="PTHR13349">
    <property type="entry name" value="TRANSLATION MACHINERY-ASSOCIATED PROTEIN 16"/>
    <property type="match status" value="1"/>
</dbReference>
<protein>
    <submittedName>
        <fullName evidence="3">Tma16 protein</fullName>
    </submittedName>
</protein>
<dbReference type="Proteomes" id="UP001360560">
    <property type="component" value="Unassembled WGS sequence"/>
</dbReference>
<dbReference type="GeneID" id="90075102"/>
<dbReference type="GO" id="GO:0005634">
    <property type="term" value="C:nucleus"/>
    <property type="evidence" value="ECO:0007669"/>
    <property type="project" value="TreeGrafter"/>
</dbReference>
<organism evidence="3 4">
    <name type="scientific">Saccharomycopsis crataegensis</name>
    <dbReference type="NCBI Taxonomy" id="43959"/>
    <lineage>
        <taxon>Eukaryota</taxon>
        <taxon>Fungi</taxon>
        <taxon>Dikarya</taxon>
        <taxon>Ascomycota</taxon>
        <taxon>Saccharomycotina</taxon>
        <taxon>Saccharomycetes</taxon>
        <taxon>Saccharomycopsidaceae</taxon>
        <taxon>Saccharomycopsis</taxon>
    </lineage>
</organism>
<keyword evidence="4" id="KW-1185">Reference proteome</keyword>
<feature type="compositionally biased region" description="Basic and acidic residues" evidence="2">
    <location>
        <begin position="113"/>
        <end position="123"/>
    </location>
</feature>
<name>A0AAV5QRB5_9ASCO</name>
<evidence type="ECO:0000256" key="2">
    <source>
        <dbReference type="SAM" id="MobiDB-lite"/>
    </source>
</evidence>
<feature type="region of interest" description="Disordered" evidence="2">
    <location>
        <begin position="100"/>
        <end position="123"/>
    </location>
</feature>
<dbReference type="InterPro" id="IPR021346">
    <property type="entry name" value="Tma16"/>
</dbReference>
<dbReference type="AlphaFoldDB" id="A0AAV5QRB5"/>
<comment type="similarity">
    <text evidence="1">Belongs to the TMA16 family.</text>
</comment>
<dbReference type="EMBL" id="BTFZ01000011">
    <property type="protein sequence ID" value="GMM37127.1"/>
    <property type="molecule type" value="Genomic_DNA"/>
</dbReference>
<evidence type="ECO:0000313" key="3">
    <source>
        <dbReference type="EMBL" id="GMM37127.1"/>
    </source>
</evidence>
<accession>A0AAV5QRB5</accession>
<reference evidence="3 4" key="1">
    <citation type="journal article" date="2023" name="Elife">
        <title>Identification of key yeast species and microbe-microbe interactions impacting larval growth of Drosophila in the wild.</title>
        <authorList>
            <person name="Mure A."/>
            <person name="Sugiura Y."/>
            <person name="Maeda R."/>
            <person name="Honda K."/>
            <person name="Sakurai N."/>
            <person name="Takahashi Y."/>
            <person name="Watada M."/>
            <person name="Katoh T."/>
            <person name="Gotoh A."/>
            <person name="Gotoh Y."/>
            <person name="Taniguchi I."/>
            <person name="Nakamura K."/>
            <person name="Hayashi T."/>
            <person name="Katayama T."/>
            <person name="Uemura T."/>
            <person name="Hattori Y."/>
        </authorList>
    </citation>
    <scope>NUCLEOTIDE SEQUENCE [LARGE SCALE GENOMIC DNA]</scope>
    <source>
        <strain evidence="3 4">SC-9</strain>
    </source>
</reference>
<dbReference type="InterPro" id="IPR038356">
    <property type="entry name" value="Tma16_sf"/>
</dbReference>
<evidence type="ECO:0000256" key="1">
    <source>
        <dbReference type="ARBA" id="ARBA00034127"/>
    </source>
</evidence>
<proteinExistence type="inferred from homology"/>
<dbReference type="Pfam" id="PF11176">
    <property type="entry name" value="Tma16"/>
    <property type="match status" value="1"/>
</dbReference>
<dbReference type="RefSeq" id="XP_064854123.1">
    <property type="nucleotide sequence ID" value="XM_064998051.1"/>
</dbReference>